<proteinExistence type="predicted"/>
<accession>A0A3N2PPN0</accession>
<dbReference type="RefSeq" id="XP_028464267.1">
    <property type="nucleotide sequence ID" value="XM_028614443.1"/>
</dbReference>
<organism evidence="2 3">
    <name type="scientific">Sodiomyces alkalinus (strain CBS 110278 / VKM F-3762 / F11)</name>
    <name type="common">Alkaliphilic filamentous fungus</name>
    <dbReference type="NCBI Taxonomy" id="1314773"/>
    <lineage>
        <taxon>Eukaryota</taxon>
        <taxon>Fungi</taxon>
        <taxon>Dikarya</taxon>
        <taxon>Ascomycota</taxon>
        <taxon>Pezizomycotina</taxon>
        <taxon>Sordariomycetes</taxon>
        <taxon>Hypocreomycetidae</taxon>
        <taxon>Glomerellales</taxon>
        <taxon>Plectosphaerellaceae</taxon>
        <taxon>Sodiomyces</taxon>
    </lineage>
</organism>
<reference evidence="2 3" key="1">
    <citation type="journal article" date="2018" name="Mol. Ecol.">
        <title>The obligate alkalophilic soda-lake fungus Sodiomyces alkalinus has shifted to a protein diet.</title>
        <authorList>
            <person name="Grum-Grzhimaylo A.A."/>
            <person name="Falkoski D.L."/>
            <person name="van den Heuvel J."/>
            <person name="Valero-Jimenez C.A."/>
            <person name="Min B."/>
            <person name="Choi I.G."/>
            <person name="Lipzen A."/>
            <person name="Daum C.G."/>
            <person name="Aanen D.K."/>
            <person name="Tsang A."/>
            <person name="Henrissat B."/>
            <person name="Bilanenko E.N."/>
            <person name="de Vries R.P."/>
            <person name="van Kan J.A.L."/>
            <person name="Grigoriev I.V."/>
            <person name="Debets A.J.M."/>
        </authorList>
    </citation>
    <scope>NUCLEOTIDE SEQUENCE [LARGE SCALE GENOMIC DNA]</scope>
    <source>
        <strain evidence="2 3">F11</strain>
    </source>
</reference>
<feature type="region of interest" description="Disordered" evidence="1">
    <location>
        <begin position="105"/>
        <end position="127"/>
    </location>
</feature>
<keyword evidence="3" id="KW-1185">Reference proteome</keyword>
<dbReference type="EMBL" id="ML119059">
    <property type="protein sequence ID" value="ROT36461.1"/>
    <property type="molecule type" value="Genomic_DNA"/>
</dbReference>
<dbReference type="Proteomes" id="UP000272025">
    <property type="component" value="Unassembled WGS sequence"/>
</dbReference>
<sequence length="310" mass="34331">MLFAKFSNSNRLELRNTTHIASETRFRVIKVSAPGPGRQPTHRSTAPPIAPSHATSYETNNGTQHRAGRKAGQGKLQRQQVENTTIRYLLRYLCKPAFPRARRAQSALQQPAAGYNKPTSHDGRRFNKTGIRGRQAFLGSSRVQSRLSVETARSIVTALTTLHNLCNSRHLAHAFFTLTQNGWGLCNEHICRCQPVSGPLIALNLAYVSGIIALSHKSVSSECRPLPRVFHHLRSEEDGVQRGHGLTGLPHEQNGAPTPWHFSLHSDLERHSLSNILHLGIVISIYYAPAGFKPHPMVSLPAPRQNTDAL</sequence>
<feature type="region of interest" description="Disordered" evidence="1">
    <location>
        <begin position="31"/>
        <end position="78"/>
    </location>
</feature>
<name>A0A3N2PPN0_SODAK</name>
<dbReference type="GeneID" id="39582921"/>
<gene>
    <name evidence="2" type="ORF">SODALDRAFT_362269</name>
</gene>
<protein>
    <submittedName>
        <fullName evidence="2">Uncharacterized protein</fullName>
    </submittedName>
</protein>
<feature type="compositionally biased region" description="Polar residues" evidence="1">
    <location>
        <begin position="53"/>
        <end position="64"/>
    </location>
</feature>
<dbReference type="AlphaFoldDB" id="A0A3N2PPN0"/>
<evidence type="ECO:0000256" key="1">
    <source>
        <dbReference type="SAM" id="MobiDB-lite"/>
    </source>
</evidence>
<evidence type="ECO:0000313" key="3">
    <source>
        <dbReference type="Proteomes" id="UP000272025"/>
    </source>
</evidence>
<evidence type="ECO:0000313" key="2">
    <source>
        <dbReference type="EMBL" id="ROT36461.1"/>
    </source>
</evidence>